<accession>A0A8J1TDG1</accession>
<dbReference type="GO" id="GO:0042327">
    <property type="term" value="P:positive regulation of phosphorylation"/>
    <property type="evidence" value="ECO:0007669"/>
    <property type="project" value="TreeGrafter"/>
</dbReference>
<gene>
    <name evidence="4" type="ORF">OFUS_LOCUS22904</name>
</gene>
<feature type="compositionally biased region" description="Pro residues" evidence="3">
    <location>
        <begin position="437"/>
        <end position="446"/>
    </location>
</feature>
<feature type="region of interest" description="Disordered" evidence="3">
    <location>
        <begin position="1"/>
        <end position="82"/>
    </location>
</feature>
<comment type="caution">
    <text evidence="4">The sequence shown here is derived from an EMBL/GenBank/DDBJ whole genome shotgun (WGS) entry which is preliminary data.</text>
</comment>
<dbReference type="SMART" id="SM00225">
    <property type="entry name" value="BTB"/>
    <property type="match status" value="1"/>
</dbReference>
<dbReference type="SUPFAM" id="SSF54695">
    <property type="entry name" value="POZ domain"/>
    <property type="match status" value="1"/>
</dbReference>
<keyword evidence="2" id="KW-0963">Cytoplasm</keyword>
<feature type="compositionally biased region" description="Basic and acidic residues" evidence="3">
    <location>
        <begin position="56"/>
        <end position="65"/>
    </location>
</feature>
<feature type="compositionally biased region" description="Polar residues" evidence="3">
    <location>
        <begin position="8"/>
        <end position="24"/>
    </location>
</feature>
<protein>
    <submittedName>
        <fullName evidence="4">Uncharacterized protein</fullName>
    </submittedName>
</protein>
<dbReference type="AlphaFoldDB" id="A0A8J1TDG1"/>
<reference evidence="4" key="1">
    <citation type="submission" date="2022-03" db="EMBL/GenBank/DDBJ databases">
        <authorList>
            <person name="Martin C."/>
        </authorList>
    </citation>
    <scope>NUCLEOTIDE SEQUENCE</scope>
</reference>
<sequence>MSRRQTDKNSNSYSRHYDSNSSDTEYSEPEERRKACIKRSGSFRTTKQKPCLVRKSSSEMERDELPPPALKSSKDEGVKGKARNSQASYITCGPAKNQGGAANQEGAVGGVGVSSPSCHAANSHSSRTIDRITLLVDETRFVVDSNIFKRHSNTMLGRMFTSSLENNFTRPNERGEYEVADGISATVFRAILEFYKSGVVHCPPSVSIQELRDACDYLLIPFDAHTIKCKNLRALLHELSNDGAREQFRYYLDEMLLPSMVKCAEKGDRECHIVILMEDDMIDWDDNFPPAMGEGEECSQVIHSNQMFRFFKYIENRDVAKQVLKEMGLKKIRLGIEGYPTSKEKIKIRPDGRAEVIYNYVQRPFLHMSWEKEENRSRHVDFQCVPSKSFTNLVEAANVDPLAPVPLQDIDNINQIQVVHAGAAAAPPLPAPIPVDPVNVVPPPPTQSEAYPGLQLPPEPE</sequence>
<dbReference type="InterPro" id="IPR011333">
    <property type="entry name" value="SKP1/BTB/POZ_sf"/>
</dbReference>
<comment type="subcellular location">
    <subcellularLocation>
        <location evidence="1">Cytoplasm</location>
    </subcellularLocation>
</comment>
<dbReference type="InterPro" id="IPR039885">
    <property type="entry name" value="BTBD10/KCTD20_BTB/POZ"/>
</dbReference>
<dbReference type="PANTHER" id="PTHR21637:SF0">
    <property type="entry name" value="AT10158P"/>
    <property type="match status" value="1"/>
</dbReference>
<dbReference type="Pfam" id="PF16017">
    <property type="entry name" value="BTB_3"/>
    <property type="match status" value="1"/>
</dbReference>
<proteinExistence type="predicted"/>
<dbReference type="OrthoDB" id="10034757at2759"/>
<evidence type="ECO:0000256" key="1">
    <source>
        <dbReference type="ARBA" id="ARBA00004496"/>
    </source>
</evidence>
<evidence type="ECO:0000313" key="5">
    <source>
        <dbReference type="Proteomes" id="UP000749559"/>
    </source>
</evidence>
<dbReference type="PANTHER" id="PTHR21637">
    <property type="entry name" value="BTB/POZ DOMAIN-CONTAINING PROTEIN 10-RELATED"/>
    <property type="match status" value="1"/>
</dbReference>
<organism evidence="4 5">
    <name type="scientific">Owenia fusiformis</name>
    <name type="common">Polychaete worm</name>
    <dbReference type="NCBI Taxonomy" id="6347"/>
    <lineage>
        <taxon>Eukaryota</taxon>
        <taxon>Metazoa</taxon>
        <taxon>Spiralia</taxon>
        <taxon>Lophotrochozoa</taxon>
        <taxon>Annelida</taxon>
        <taxon>Polychaeta</taxon>
        <taxon>Sedentaria</taxon>
        <taxon>Canalipalpata</taxon>
        <taxon>Sabellida</taxon>
        <taxon>Oweniida</taxon>
        <taxon>Oweniidae</taxon>
        <taxon>Owenia</taxon>
    </lineage>
</organism>
<name>A0A8J1TDG1_OWEFU</name>
<dbReference type="Gene3D" id="3.30.710.10">
    <property type="entry name" value="Potassium Channel Kv1.1, Chain A"/>
    <property type="match status" value="1"/>
</dbReference>
<dbReference type="GO" id="GO:0005737">
    <property type="term" value="C:cytoplasm"/>
    <property type="evidence" value="ECO:0007669"/>
    <property type="project" value="UniProtKB-SubCell"/>
</dbReference>
<keyword evidence="5" id="KW-1185">Reference proteome</keyword>
<dbReference type="InterPro" id="IPR000210">
    <property type="entry name" value="BTB/POZ_dom"/>
</dbReference>
<evidence type="ECO:0000256" key="3">
    <source>
        <dbReference type="SAM" id="MobiDB-lite"/>
    </source>
</evidence>
<evidence type="ECO:0000256" key="2">
    <source>
        <dbReference type="ARBA" id="ARBA00022490"/>
    </source>
</evidence>
<dbReference type="EMBL" id="CAIIXF020000011">
    <property type="protein sequence ID" value="CAH1798818.1"/>
    <property type="molecule type" value="Genomic_DNA"/>
</dbReference>
<dbReference type="CDD" id="cd18318">
    <property type="entry name" value="BTB_POZ_KCTD20-like"/>
    <property type="match status" value="1"/>
</dbReference>
<evidence type="ECO:0000313" key="4">
    <source>
        <dbReference type="EMBL" id="CAH1798818.1"/>
    </source>
</evidence>
<dbReference type="InterPro" id="IPR039886">
    <property type="entry name" value="BTBD10/KCTD20"/>
</dbReference>
<dbReference type="Proteomes" id="UP000749559">
    <property type="component" value="Unassembled WGS sequence"/>
</dbReference>
<feature type="region of interest" description="Disordered" evidence="3">
    <location>
        <begin position="437"/>
        <end position="461"/>
    </location>
</feature>